<dbReference type="InterPro" id="IPR011990">
    <property type="entry name" value="TPR-like_helical_dom_sf"/>
</dbReference>
<dbReference type="RefSeq" id="WP_269127776.1">
    <property type="nucleotide sequence ID" value="NZ_JAPUBN010000024.1"/>
</dbReference>
<proteinExistence type="predicted"/>
<evidence type="ECO:0008006" key="3">
    <source>
        <dbReference type="Google" id="ProtNLM"/>
    </source>
</evidence>
<dbReference type="Proteomes" id="UP001149719">
    <property type="component" value="Unassembled WGS sequence"/>
</dbReference>
<dbReference type="SUPFAM" id="SSF48452">
    <property type="entry name" value="TPR-like"/>
    <property type="match status" value="1"/>
</dbReference>
<sequence>MPVLILFIALLIQGCSTYSQSIDKGLAFAQEGRWEEAEEIIAGALESPEDKLLNLLERGALAQYQGSHQRSNQLLEEAEKLSDTFFKQGFVDRSWALLSNPRQGLYRGDSIERVYISYFKSLNYLALADDADNQNERTQLIDAALVESRRIDLKLNEINLQTPSYADIKNENKSFIEKSLNLFSSLYTGQLDKDKYAYRDDAWARYLEGLLYEKANEYDNARIAYQAAATLYEEGYATQYGLSNITAERAWLDTIRMMQRSGGWSSEYPQLIESKLSKEAQQILLDYAQQDSEIVLLEHQGFLPEKQEMSVLLYGDPNSYSLILEPFYGGHTSQQNDALNWFTMVYADINPLSMIANYKAGKASAAIGGFFTKRIILGSKAWRELSRLHFDEALFSSPLRVTIPYYNRFTLDSNETKLSIDQITRHEDNTTETSTALIKTSIRMSSLADIALQDQLNQSQRDIYEGLLREMLRSWIAYQIKSSIKDEGTRQLFDLLGKVAVFASSAAETRNWLTLPAQVRLMRQPVSSGLYNFHYSVNQQHFSLNQVKLDNTMKVWNIRNPN</sequence>
<organism evidence="1 2">
    <name type="scientific">Marinomonas phaeophyticola</name>
    <dbReference type="NCBI Taxonomy" id="3004091"/>
    <lineage>
        <taxon>Bacteria</taxon>
        <taxon>Pseudomonadati</taxon>
        <taxon>Pseudomonadota</taxon>
        <taxon>Gammaproteobacteria</taxon>
        <taxon>Oceanospirillales</taxon>
        <taxon>Oceanospirillaceae</taxon>
        <taxon>Marinomonas</taxon>
    </lineage>
</organism>
<keyword evidence="2" id="KW-1185">Reference proteome</keyword>
<name>A0ABT4JZ10_9GAMM</name>
<dbReference type="EMBL" id="JAPUBN010000024">
    <property type="protein sequence ID" value="MCZ2723636.1"/>
    <property type="molecule type" value="Genomic_DNA"/>
</dbReference>
<reference evidence="1" key="1">
    <citation type="submission" date="2022-12" db="EMBL/GenBank/DDBJ databases">
        <title>Marinomonas 15G1-11 sp. nov, isolated from marine algae.</title>
        <authorList>
            <person name="Butt M."/>
            <person name="Choi D.G."/>
            <person name="Kim J.M."/>
            <person name="Lee J.K."/>
            <person name="Baek J.H."/>
            <person name="Jeon C.O."/>
        </authorList>
    </citation>
    <scope>NUCLEOTIDE SEQUENCE</scope>
    <source>
        <strain evidence="1">15G1-11</strain>
    </source>
</reference>
<protein>
    <recommendedName>
        <fullName evidence="3">Tetratricopeptide repeat protein</fullName>
    </recommendedName>
</protein>
<accession>A0ABT4JZ10</accession>
<evidence type="ECO:0000313" key="1">
    <source>
        <dbReference type="EMBL" id="MCZ2723636.1"/>
    </source>
</evidence>
<gene>
    <name evidence="1" type="ORF">O1D97_18965</name>
</gene>
<comment type="caution">
    <text evidence="1">The sequence shown here is derived from an EMBL/GenBank/DDBJ whole genome shotgun (WGS) entry which is preliminary data.</text>
</comment>
<evidence type="ECO:0000313" key="2">
    <source>
        <dbReference type="Proteomes" id="UP001149719"/>
    </source>
</evidence>